<proteinExistence type="predicted"/>
<evidence type="ECO:0000313" key="1">
    <source>
        <dbReference type="EMBL" id="MFD2263898.1"/>
    </source>
</evidence>
<evidence type="ECO:0000313" key="2">
    <source>
        <dbReference type="Proteomes" id="UP001597295"/>
    </source>
</evidence>
<dbReference type="EMBL" id="JBHUIP010000012">
    <property type="protein sequence ID" value="MFD2263898.1"/>
    <property type="molecule type" value="Genomic_DNA"/>
</dbReference>
<organism evidence="1 2">
    <name type="scientific">Lacibacterium aquatile</name>
    <dbReference type="NCBI Taxonomy" id="1168082"/>
    <lineage>
        <taxon>Bacteria</taxon>
        <taxon>Pseudomonadati</taxon>
        <taxon>Pseudomonadota</taxon>
        <taxon>Alphaproteobacteria</taxon>
        <taxon>Rhodospirillales</taxon>
        <taxon>Rhodospirillaceae</taxon>
    </lineage>
</organism>
<dbReference type="Proteomes" id="UP001597295">
    <property type="component" value="Unassembled WGS sequence"/>
</dbReference>
<dbReference type="RefSeq" id="WP_379876941.1">
    <property type="nucleotide sequence ID" value="NZ_JBHUIP010000012.1"/>
</dbReference>
<keyword evidence="2" id="KW-1185">Reference proteome</keyword>
<dbReference type="Pfam" id="PF12570">
    <property type="entry name" value="DUF3750"/>
    <property type="match status" value="1"/>
</dbReference>
<accession>A0ABW5DTB1</accession>
<protein>
    <submittedName>
        <fullName evidence="1">DUF3750 domain-containing protein</fullName>
    </submittedName>
</protein>
<name>A0ABW5DTB1_9PROT</name>
<reference evidence="2" key="1">
    <citation type="journal article" date="2019" name="Int. J. Syst. Evol. Microbiol.">
        <title>The Global Catalogue of Microorganisms (GCM) 10K type strain sequencing project: providing services to taxonomists for standard genome sequencing and annotation.</title>
        <authorList>
            <consortium name="The Broad Institute Genomics Platform"/>
            <consortium name="The Broad Institute Genome Sequencing Center for Infectious Disease"/>
            <person name="Wu L."/>
            <person name="Ma J."/>
        </authorList>
    </citation>
    <scope>NUCLEOTIDE SEQUENCE [LARGE SCALE GENOMIC DNA]</scope>
    <source>
        <strain evidence="2">CGMCC 1.19062</strain>
    </source>
</reference>
<comment type="caution">
    <text evidence="1">The sequence shown here is derived from an EMBL/GenBank/DDBJ whole genome shotgun (WGS) entry which is preliminary data.</text>
</comment>
<dbReference type="InterPro" id="IPR022224">
    <property type="entry name" value="DUF3750"/>
</dbReference>
<gene>
    <name evidence="1" type="ORF">ACFSM5_13430</name>
</gene>
<sequence>MRVVLWGFCLIGLLLAAPLGLQAARYWYAESEGNWYSADRSSMGFLPAITPESDAIVRIYAARTVRWRSIFAVHSWIVVKEKGGTSYERFDKVGWGGEPIRRNGYVPDGRWFGHDPEVVFAADGAEAERLIPQIKRAIAGYAYRNAGDYQVWPGPNSNTFVASVMAAVPEIQATLPPVAIGKDFPANGKWVGLTGSRTGVYATLGGYVGITLGWVEGIELNLFGGVIGLDIRNPGIKLPGIGRIGV</sequence>